<keyword evidence="1" id="KW-1133">Transmembrane helix</keyword>
<dbReference type="Proteomes" id="UP001589643">
    <property type="component" value="Unassembled WGS sequence"/>
</dbReference>
<feature type="transmembrane region" description="Helical" evidence="1">
    <location>
        <begin position="97"/>
        <end position="116"/>
    </location>
</feature>
<sequence>MVPSSSPPSRGHAFATRASAIVGVVPPAALIVFLVGSLILSGGQVSESTRAKWAVAAPYPLFVIPAGVLIALAGASVVLAVVSVATARRDDVPGLRGLIGLGIAAAIAAVLFAGMTPEHGVRTGDMVWGAQWAAAPISALAVVILVVGIAVLSRRSSIGER</sequence>
<dbReference type="RefSeq" id="WP_162815473.1">
    <property type="nucleotide sequence ID" value="NZ_JBHLHV010000002.1"/>
</dbReference>
<keyword evidence="3" id="KW-1185">Reference proteome</keyword>
<name>A0ABV5EVL6_9MICO</name>
<proteinExistence type="predicted"/>
<keyword evidence="1" id="KW-0472">Membrane</keyword>
<protein>
    <submittedName>
        <fullName evidence="2">Uncharacterized protein</fullName>
    </submittedName>
</protein>
<comment type="caution">
    <text evidence="2">The sequence shown here is derived from an EMBL/GenBank/DDBJ whole genome shotgun (WGS) entry which is preliminary data.</text>
</comment>
<feature type="transmembrane region" description="Helical" evidence="1">
    <location>
        <begin position="20"/>
        <end position="41"/>
    </location>
</feature>
<organism evidence="2 3">
    <name type="scientific">Microbacterium plantarum</name>
    <dbReference type="NCBI Taxonomy" id="1816425"/>
    <lineage>
        <taxon>Bacteria</taxon>
        <taxon>Bacillati</taxon>
        <taxon>Actinomycetota</taxon>
        <taxon>Actinomycetes</taxon>
        <taxon>Micrococcales</taxon>
        <taxon>Microbacteriaceae</taxon>
        <taxon>Microbacterium</taxon>
    </lineage>
</organism>
<reference evidence="2 3" key="1">
    <citation type="submission" date="2024-08" db="EMBL/GenBank/DDBJ databases">
        <title>Heavy metals resistant antinobacteria isolated from wastewater.</title>
        <authorList>
            <person name="Roman Ponce B."/>
            <person name="Blanco Mercado M.A."/>
            <person name="Avila Aldana I.N."/>
            <person name="Morales Arrieta S."/>
        </authorList>
    </citation>
    <scope>NUCLEOTIDE SEQUENCE [LARGE SCALE GENOMIC DNA]</scope>
    <source>
        <strain evidence="3">sma-1</strain>
    </source>
</reference>
<gene>
    <name evidence="2" type="ORF">AB7P39_14225</name>
</gene>
<evidence type="ECO:0000313" key="2">
    <source>
        <dbReference type="EMBL" id="MFB8894002.1"/>
    </source>
</evidence>
<accession>A0ABV5EVL6</accession>
<evidence type="ECO:0000313" key="3">
    <source>
        <dbReference type="Proteomes" id="UP001589643"/>
    </source>
</evidence>
<feature type="transmembrane region" description="Helical" evidence="1">
    <location>
        <begin position="128"/>
        <end position="152"/>
    </location>
</feature>
<keyword evidence="1" id="KW-0812">Transmembrane</keyword>
<feature type="transmembrane region" description="Helical" evidence="1">
    <location>
        <begin position="61"/>
        <end position="85"/>
    </location>
</feature>
<dbReference type="EMBL" id="JBHLHV010000002">
    <property type="protein sequence ID" value="MFB8894002.1"/>
    <property type="molecule type" value="Genomic_DNA"/>
</dbReference>
<evidence type="ECO:0000256" key="1">
    <source>
        <dbReference type="SAM" id="Phobius"/>
    </source>
</evidence>